<dbReference type="AlphaFoldDB" id="A0A5C5FYB9"/>
<gene>
    <name evidence="10" type="ORF">DMC30DRAFT_416677</name>
</gene>
<dbReference type="InterPro" id="IPR007745">
    <property type="entry name" value="Cyt_c_oxidase_Cu-chaperone"/>
</dbReference>
<dbReference type="SUPFAM" id="SSF47072">
    <property type="entry name" value="Cysteine alpha-hairpin motif"/>
    <property type="match status" value="1"/>
</dbReference>
<evidence type="ECO:0000313" key="10">
    <source>
        <dbReference type="EMBL" id="TNY20711.1"/>
    </source>
</evidence>
<evidence type="ECO:0000256" key="2">
    <source>
        <dbReference type="ARBA" id="ARBA00009241"/>
    </source>
</evidence>
<organism evidence="10 11">
    <name type="scientific">Rhodotorula diobovata</name>
    <dbReference type="NCBI Taxonomy" id="5288"/>
    <lineage>
        <taxon>Eukaryota</taxon>
        <taxon>Fungi</taxon>
        <taxon>Dikarya</taxon>
        <taxon>Basidiomycota</taxon>
        <taxon>Pucciniomycotina</taxon>
        <taxon>Microbotryomycetes</taxon>
        <taxon>Sporidiobolales</taxon>
        <taxon>Sporidiobolaceae</taxon>
        <taxon>Rhodotorula</taxon>
    </lineage>
</organism>
<evidence type="ECO:0000256" key="5">
    <source>
        <dbReference type="ARBA" id="ARBA00023128"/>
    </source>
</evidence>
<keyword evidence="7" id="KW-0143">Chaperone</keyword>
<keyword evidence="11" id="KW-1185">Reference proteome</keyword>
<dbReference type="PANTHER" id="PTHR16719:SF0">
    <property type="entry name" value="CYTOCHROME C OXIDASE COPPER CHAPERONE"/>
    <property type="match status" value="1"/>
</dbReference>
<dbReference type="EMBL" id="SOZI01000059">
    <property type="protein sequence ID" value="TNY20711.1"/>
    <property type="molecule type" value="Genomic_DNA"/>
</dbReference>
<dbReference type="FunFam" id="1.10.287.1130:FF:000005">
    <property type="entry name" value="Cytochrome c oxidase assembly protein subunit 17"/>
    <property type="match status" value="1"/>
</dbReference>
<evidence type="ECO:0000256" key="9">
    <source>
        <dbReference type="SAM" id="MobiDB-lite"/>
    </source>
</evidence>
<feature type="binding site" evidence="8">
    <location>
        <position position="60"/>
    </location>
    <ligand>
        <name>Cu cation</name>
        <dbReference type="ChEBI" id="CHEBI:23378"/>
    </ligand>
</feature>
<dbReference type="GO" id="GO:0033617">
    <property type="term" value="P:mitochondrial respiratory chain complex IV assembly"/>
    <property type="evidence" value="ECO:0007669"/>
    <property type="project" value="TreeGrafter"/>
</dbReference>
<feature type="region of interest" description="Disordered" evidence="9">
    <location>
        <begin position="1"/>
        <end position="58"/>
    </location>
</feature>
<keyword evidence="6" id="KW-1015">Disulfide bond</keyword>
<feature type="compositionally biased region" description="Low complexity" evidence="9">
    <location>
        <begin position="1"/>
        <end position="19"/>
    </location>
</feature>
<sequence>MWPFSSSSSSPSATSSPSASPVPPTGPVSIHPTLGRPLTNSEAADPKLNPRNPEGQKPCCACPETKKARDDCFLRFGSNADDSADSANACKDIVEKHRQCMRSLGFNV</sequence>
<dbReference type="PANTHER" id="PTHR16719">
    <property type="entry name" value="CYTOCHROME C OXIDASE COPPER CHAPERONE"/>
    <property type="match status" value="1"/>
</dbReference>
<evidence type="ECO:0000313" key="11">
    <source>
        <dbReference type="Proteomes" id="UP000311382"/>
    </source>
</evidence>
<dbReference type="InterPro" id="IPR009069">
    <property type="entry name" value="Cys_alpha_HP_mot_SF"/>
</dbReference>
<dbReference type="Pfam" id="PF05051">
    <property type="entry name" value="COX17"/>
    <property type="match status" value="1"/>
</dbReference>
<dbReference type="GO" id="GO:0005507">
    <property type="term" value="F:copper ion binding"/>
    <property type="evidence" value="ECO:0007669"/>
    <property type="project" value="InterPro"/>
</dbReference>
<dbReference type="GO" id="GO:0016531">
    <property type="term" value="F:copper chaperone activity"/>
    <property type="evidence" value="ECO:0007669"/>
    <property type="project" value="InterPro"/>
</dbReference>
<evidence type="ECO:0000256" key="6">
    <source>
        <dbReference type="ARBA" id="ARBA00023157"/>
    </source>
</evidence>
<accession>A0A5C5FYB9</accession>
<proteinExistence type="inferred from homology"/>
<feature type="binding site" evidence="8">
    <location>
        <position position="59"/>
    </location>
    <ligand>
        <name>Cu cation</name>
        <dbReference type="ChEBI" id="CHEBI:23378"/>
    </ligand>
</feature>
<dbReference type="PROSITE" id="PS51808">
    <property type="entry name" value="CHCH"/>
    <property type="match status" value="1"/>
</dbReference>
<evidence type="ECO:0000256" key="8">
    <source>
        <dbReference type="PIRSR" id="PIRSR607745-1"/>
    </source>
</evidence>
<comment type="caution">
    <text evidence="10">The sequence shown here is derived from an EMBL/GenBank/DDBJ whole genome shotgun (WGS) entry which is preliminary data.</text>
</comment>
<keyword evidence="3 8" id="KW-0479">Metal-binding</keyword>
<dbReference type="OrthoDB" id="1915887at2759"/>
<evidence type="ECO:0000256" key="7">
    <source>
        <dbReference type="ARBA" id="ARBA00023186"/>
    </source>
</evidence>
<evidence type="ECO:0000256" key="4">
    <source>
        <dbReference type="ARBA" id="ARBA00023008"/>
    </source>
</evidence>
<evidence type="ECO:0000256" key="3">
    <source>
        <dbReference type="ARBA" id="ARBA00022723"/>
    </source>
</evidence>
<keyword evidence="4 8" id="KW-0186">Copper</keyword>
<dbReference type="Gene3D" id="1.10.287.1130">
    <property type="entry name" value="CytochromE C oxidase copper chaperone"/>
    <property type="match status" value="1"/>
</dbReference>
<comment type="similarity">
    <text evidence="2">Belongs to the COX17 family.</text>
</comment>
<dbReference type="GO" id="GO:0005758">
    <property type="term" value="C:mitochondrial intermembrane space"/>
    <property type="evidence" value="ECO:0007669"/>
    <property type="project" value="UniProtKB-SubCell"/>
</dbReference>
<evidence type="ECO:0000256" key="1">
    <source>
        <dbReference type="ARBA" id="ARBA00004569"/>
    </source>
</evidence>
<name>A0A5C5FYB9_9BASI</name>
<protein>
    <submittedName>
        <fullName evidence="10">Cytochrome C oxidase copper chaperone-domain-containing protein</fullName>
    </submittedName>
</protein>
<dbReference type="STRING" id="5288.A0A5C5FYB9"/>
<dbReference type="Proteomes" id="UP000311382">
    <property type="component" value="Unassembled WGS sequence"/>
</dbReference>
<comment type="subcellular location">
    <subcellularLocation>
        <location evidence="1">Mitochondrion intermembrane space</location>
    </subcellularLocation>
</comment>
<keyword evidence="5" id="KW-0496">Mitochondrion</keyword>
<reference evidence="10 11" key="1">
    <citation type="submission" date="2019-03" db="EMBL/GenBank/DDBJ databases">
        <title>Rhodosporidium diobovatum UCD-FST 08-225 genome sequencing, assembly, and annotation.</title>
        <authorList>
            <person name="Fakankun I.U."/>
            <person name="Fristensky B."/>
            <person name="Levin D.B."/>
        </authorList>
    </citation>
    <scope>NUCLEOTIDE SEQUENCE [LARGE SCALE GENOMIC DNA]</scope>
    <source>
        <strain evidence="10 11">UCD-FST 08-225</strain>
    </source>
</reference>